<organism evidence="6 7">
    <name type="scientific">Sneathiella chinensis</name>
    <dbReference type="NCBI Taxonomy" id="349750"/>
    <lineage>
        <taxon>Bacteria</taxon>
        <taxon>Pseudomonadati</taxon>
        <taxon>Pseudomonadota</taxon>
        <taxon>Alphaproteobacteria</taxon>
        <taxon>Sneathiellales</taxon>
        <taxon>Sneathiellaceae</taxon>
        <taxon>Sneathiella</taxon>
    </lineage>
</organism>
<dbReference type="SMART" id="SM00421">
    <property type="entry name" value="HTH_LUXR"/>
    <property type="match status" value="1"/>
</dbReference>
<dbReference type="Pfam" id="PF00196">
    <property type="entry name" value="GerE"/>
    <property type="match status" value="1"/>
</dbReference>
<dbReference type="InterPro" id="IPR058245">
    <property type="entry name" value="NreC/VraR/RcsB-like_REC"/>
</dbReference>
<evidence type="ECO:0000259" key="4">
    <source>
        <dbReference type="PROSITE" id="PS50043"/>
    </source>
</evidence>
<dbReference type="PANTHER" id="PTHR45566">
    <property type="entry name" value="HTH-TYPE TRANSCRIPTIONAL REGULATOR YHJB-RELATED"/>
    <property type="match status" value="1"/>
</dbReference>
<evidence type="ECO:0000313" key="6">
    <source>
        <dbReference type="EMBL" id="GLQ05156.1"/>
    </source>
</evidence>
<keyword evidence="7" id="KW-1185">Reference proteome</keyword>
<evidence type="ECO:0000259" key="5">
    <source>
        <dbReference type="PROSITE" id="PS50110"/>
    </source>
</evidence>
<evidence type="ECO:0000256" key="1">
    <source>
        <dbReference type="ARBA" id="ARBA00022553"/>
    </source>
</evidence>
<dbReference type="SUPFAM" id="SSF52172">
    <property type="entry name" value="CheY-like"/>
    <property type="match status" value="1"/>
</dbReference>
<dbReference type="InterPro" id="IPR000792">
    <property type="entry name" value="Tscrpt_reg_LuxR_C"/>
</dbReference>
<dbReference type="SMART" id="SM00448">
    <property type="entry name" value="REC"/>
    <property type="match status" value="1"/>
</dbReference>
<accession>A0ABQ5U3U0</accession>
<feature type="domain" description="HTH luxR-type" evidence="4">
    <location>
        <begin position="135"/>
        <end position="199"/>
    </location>
</feature>
<dbReference type="PANTHER" id="PTHR45566:SF1">
    <property type="entry name" value="HTH-TYPE TRANSCRIPTIONAL REGULATOR YHJB-RELATED"/>
    <property type="match status" value="1"/>
</dbReference>
<dbReference type="InterPro" id="IPR011006">
    <property type="entry name" value="CheY-like_superfamily"/>
</dbReference>
<dbReference type="InterPro" id="IPR051015">
    <property type="entry name" value="EvgA-like"/>
</dbReference>
<dbReference type="Pfam" id="PF00072">
    <property type="entry name" value="Response_reg"/>
    <property type="match status" value="1"/>
</dbReference>
<comment type="caution">
    <text evidence="6">The sequence shown here is derived from an EMBL/GenBank/DDBJ whole genome shotgun (WGS) entry which is preliminary data.</text>
</comment>
<evidence type="ECO:0000256" key="3">
    <source>
        <dbReference type="PROSITE-ProRule" id="PRU00169"/>
    </source>
</evidence>
<feature type="modified residue" description="4-aspartylphosphate" evidence="3">
    <location>
        <position position="44"/>
    </location>
</feature>
<dbReference type="PROSITE" id="PS50043">
    <property type="entry name" value="HTH_LUXR_2"/>
    <property type="match status" value="1"/>
</dbReference>
<gene>
    <name evidence="6" type="ORF">GCM10007924_03770</name>
</gene>
<evidence type="ECO:0000313" key="7">
    <source>
        <dbReference type="Proteomes" id="UP001161409"/>
    </source>
</evidence>
<dbReference type="InterPro" id="IPR001789">
    <property type="entry name" value="Sig_transdc_resp-reg_receiver"/>
</dbReference>
<dbReference type="GO" id="GO:0003677">
    <property type="term" value="F:DNA binding"/>
    <property type="evidence" value="ECO:0007669"/>
    <property type="project" value="UniProtKB-KW"/>
</dbReference>
<evidence type="ECO:0000256" key="2">
    <source>
        <dbReference type="ARBA" id="ARBA00023125"/>
    </source>
</evidence>
<proteinExistence type="predicted"/>
<name>A0ABQ5U3U0_9PROT</name>
<dbReference type="PRINTS" id="PR00038">
    <property type="entry name" value="HTHLUXR"/>
</dbReference>
<dbReference type="InterPro" id="IPR016032">
    <property type="entry name" value="Sig_transdc_resp-reg_C-effctor"/>
</dbReference>
<reference evidence="6" key="2">
    <citation type="submission" date="2023-01" db="EMBL/GenBank/DDBJ databases">
        <title>Draft genome sequence of Sneathiella chinensis strain NBRC 103408.</title>
        <authorList>
            <person name="Sun Q."/>
            <person name="Mori K."/>
        </authorList>
    </citation>
    <scope>NUCLEOTIDE SEQUENCE</scope>
    <source>
        <strain evidence="6">NBRC 103408</strain>
    </source>
</reference>
<protein>
    <submittedName>
        <fullName evidence="6">DNA-binding response regulator</fullName>
    </submittedName>
</protein>
<sequence length="199" mass="21485">MVREGVKSALADLGDALDIFEAEDLDGIYRLLDQGIDLDLILLDLKMPGMKGIETLQALKQAAPDVAVAILSAYNHRNLVQQALDSGADGYIPKASRKEVMLNAIRLVLAGEIYIPSLLLSADPAEETPQEPDKPAPHPFNLTARQQEIFALMQTGLSNKEIAREAGCTEGTVKAHVTAILKSLSVTSRAKAIALKWDT</sequence>
<keyword evidence="2 6" id="KW-0238">DNA-binding</keyword>
<dbReference type="CDD" id="cd06170">
    <property type="entry name" value="LuxR_C_like"/>
    <property type="match status" value="1"/>
</dbReference>
<reference evidence="6" key="1">
    <citation type="journal article" date="2014" name="Int. J. Syst. Evol. Microbiol.">
        <title>Complete genome of a new Firmicutes species belonging to the dominant human colonic microbiota ('Ruminococcus bicirculans') reveals two chromosomes and a selective capacity to utilize plant glucans.</title>
        <authorList>
            <consortium name="NISC Comparative Sequencing Program"/>
            <person name="Wegmann U."/>
            <person name="Louis P."/>
            <person name="Goesmann A."/>
            <person name="Henrissat B."/>
            <person name="Duncan S.H."/>
            <person name="Flint H.J."/>
        </authorList>
    </citation>
    <scope>NUCLEOTIDE SEQUENCE</scope>
    <source>
        <strain evidence="6">NBRC 103408</strain>
    </source>
</reference>
<dbReference type="PROSITE" id="PS50110">
    <property type="entry name" value="RESPONSE_REGULATORY"/>
    <property type="match status" value="1"/>
</dbReference>
<keyword evidence="1 3" id="KW-0597">Phosphoprotein</keyword>
<dbReference type="Proteomes" id="UP001161409">
    <property type="component" value="Unassembled WGS sequence"/>
</dbReference>
<dbReference type="CDD" id="cd17535">
    <property type="entry name" value="REC_NarL-like"/>
    <property type="match status" value="1"/>
</dbReference>
<dbReference type="EMBL" id="BSNF01000001">
    <property type="protein sequence ID" value="GLQ05156.1"/>
    <property type="molecule type" value="Genomic_DNA"/>
</dbReference>
<dbReference type="SUPFAM" id="SSF46894">
    <property type="entry name" value="C-terminal effector domain of the bipartite response regulators"/>
    <property type="match status" value="1"/>
</dbReference>
<feature type="domain" description="Response regulatory" evidence="5">
    <location>
        <begin position="1"/>
        <end position="109"/>
    </location>
</feature>
<dbReference type="Gene3D" id="3.40.50.2300">
    <property type="match status" value="1"/>
</dbReference>